<dbReference type="AlphaFoldDB" id="A0AAV3KDA2"/>
<protein>
    <recommendedName>
        <fullName evidence="4">Flagellar brake protein YcgR</fullName>
    </recommendedName>
    <alternativeName>
        <fullName evidence="4">Cyclic di-GMP binding protein YcgR</fullName>
    </alternativeName>
</protein>
<dbReference type="GO" id="GO:0071973">
    <property type="term" value="P:bacterial-type flagellum-dependent cell motility"/>
    <property type="evidence" value="ECO:0007669"/>
    <property type="project" value="UniProtKB-UniRule"/>
</dbReference>
<comment type="function">
    <text evidence="4">Acts as a flagellar brake, regulating swimming and swarming in a bis-(3'-5') cyclic diguanylic acid (c-di-GMP)-dependent manner. Binds 1 c-di-GMP dimer per subunit. Increasing levels of c-di-GMP lead to decreased motility.</text>
</comment>
<comment type="subunit">
    <text evidence="4">Monomer. Interacts with the flagellar basal bodies.</text>
</comment>
<dbReference type="GO" id="GO:0071945">
    <property type="term" value="P:regulation of bacterial-type flagellum-dependent cell motility by regulation of motor speed"/>
    <property type="evidence" value="ECO:0007669"/>
    <property type="project" value="UniProtKB-UniRule"/>
</dbReference>
<evidence type="ECO:0000259" key="6">
    <source>
        <dbReference type="Pfam" id="PF07317"/>
    </source>
</evidence>
<evidence type="ECO:0000256" key="3">
    <source>
        <dbReference type="ARBA" id="ARBA00023143"/>
    </source>
</evidence>
<comment type="caution">
    <text evidence="7">The sequence shown here is derived from an EMBL/GenBank/DDBJ whole genome shotgun (WGS) entry which is preliminary data.</text>
</comment>
<organism evidence="7 8">
    <name type="scientific">Dickeya solani D s0432-1</name>
    <dbReference type="NCBI Taxonomy" id="1231725"/>
    <lineage>
        <taxon>Bacteria</taxon>
        <taxon>Pseudomonadati</taxon>
        <taxon>Pseudomonadota</taxon>
        <taxon>Gammaproteobacteria</taxon>
        <taxon>Enterobacterales</taxon>
        <taxon>Pectobacteriaceae</taxon>
        <taxon>Dickeya</taxon>
    </lineage>
</organism>
<dbReference type="Gene3D" id="2.30.110.10">
    <property type="entry name" value="Electron Transport, Fmn-binding Protein, Chain A"/>
    <property type="match status" value="1"/>
</dbReference>
<dbReference type="HAMAP" id="MF_01457">
    <property type="entry name" value="YcgR"/>
    <property type="match status" value="1"/>
</dbReference>
<keyword evidence="1 4" id="KW-0973">c-di-GMP</keyword>
<evidence type="ECO:0000313" key="8">
    <source>
        <dbReference type="Proteomes" id="UP000017142"/>
    </source>
</evidence>
<dbReference type="Pfam" id="PF07238">
    <property type="entry name" value="PilZ"/>
    <property type="match status" value="1"/>
</dbReference>
<dbReference type="InterPro" id="IPR009926">
    <property type="entry name" value="T3SS_YcgR_PilZN"/>
</dbReference>
<keyword evidence="3 4" id="KW-0975">Bacterial flagellum</keyword>
<dbReference type="InterPro" id="IPR009875">
    <property type="entry name" value="PilZ_domain"/>
</dbReference>
<comment type="similarity">
    <text evidence="4">Belongs to the YcgR family.</text>
</comment>
<dbReference type="InterPro" id="IPR023787">
    <property type="entry name" value="T3SS_YcgR"/>
</dbReference>
<keyword evidence="2 4" id="KW-0547">Nucleotide-binding</keyword>
<accession>A0AAV3KDA2</accession>
<dbReference type="Proteomes" id="UP000017142">
    <property type="component" value="Unassembled WGS sequence"/>
</dbReference>
<comment type="subcellular location">
    <subcellularLocation>
        <location evidence="4">Bacterial flagellum basal body</location>
    </subcellularLocation>
</comment>
<name>A0AAV3KDA2_9GAMM</name>
<gene>
    <name evidence="4" type="primary">ycgR</name>
    <name evidence="7" type="ORF">A544_1938</name>
</gene>
<dbReference type="Pfam" id="PF07317">
    <property type="entry name" value="PilZN"/>
    <property type="match status" value="1"/>
</dbReference>
<evidence type="ECO:0000256" key="1">
    <source>
        <dbReference type="ARBA" id="ARBA00022636"/>
    </source>
</evidence>
<feature type="domain" description="PilZ" evidence="5">
    <location>
        <begin position="139"/>
        <end position="256"/>
    </location>
</feature>
<evidence type="ECO:0000256" key="2">
    <source>
        <dbReference type="ARBA" id="ARBA00022741"/>
    </source>
</evidence>
<evidence type="ECO:0000259" key="5">
    <source>
        <dbReference type="Pfam" id="PF07238"/>
    </source>
</evidence>
<evidence type="ECO:0000256" key="4">
    <source>
        <dbReference type="HAMAP-Rule" id="MF_01457"/>
    </source>
</evidence>
<dbReference type="GO" id="GO:0035438">
    <property type="term" value="F:cyclic-di-GMP binding"/>
    <property type="evidence" value="ECO:0007669"/>
    <property type="project" value="UniProtKB-UniRule"/>
</dbReference>
<dbReference type="InterPro" id="IPR012349">
    <property type="entry name" value="Split_barrel_FMN-bd"/>
</dbReference>
<proteinExistence type="inferred from homology"/>
<feature type="domain" description="Type III secretion system flagellar brake protein YcgR PilZN" evidence="6">
    <location>
        <begin position="33"/>
        <end position="136"/>
    </location>
</feature>
<reference evidence="8" key="1">
    <citation type="journal article" date="2013" name="Diversity">
        <title>Genome Sequence of Dickeya solani, a New soft Rot Pathogen of Potato, Suggests its Emergence May Be Related to a Novel Combination of Non-Ribosomal Peptide/Polyketide Synthetase Clusters.</title>
        <authorList>
            <person name="Garlant L."/>
            <person name="Koskinen P."/>
            <person name="Rouhiainen L."/>
            <person name="Laine P."/>
            <person name="Paulin L."/>
            <person name="Auvinen P."/>
            <person name="Holm L."/>
            <person name="Pirhonen M."/>
        </authorList>
    </citation>
    <scope>NUCLEOTIDE SEQUENCE [LARGE SCALE GENOMIC DNA]</scope>
    <source>
        <strain evidence="8">D s0432-1</strain>
    </source>
</reference>
<dbReference type="Gene3D" id="2.40.10.220">
    <property type="entry name" value="predicted glycosyltransferase like domains"/>
    <property type="match status" value="1"/>
</dbReference>
<evidence type="ECO:0000313" key="7">
    <source>
        <dbReference type="EMBL" id="ERO58759.1"/>
    </source>
</evidence>
<dbReference type="GO" id="GO:0009425">
    <property type="term" value="C:bacterial-type flagellum basal body"/>
    <property type="evidence" value="ECO:0007669"/>
    <property type="project" value="UniProtKB-SubCell"/>
</dbReference>
<dbReference type="EMBL" id="AMWE01000002">
    <property type="protein sequence ID" value="ERO58759.1"/>
    <property type="molecule type" value="Genomic_DNA"/>
</dbReference>
<sequence>MLYPGGSGTLNDALTIQLTVGMDVVDNKMKEQYARHNKMAICATLRGLQKQDATVMVYHTHGQFISKILEVDSDEEEFLFDLGALERENSRALFAGELEFAAETAGAKVEFRTTIIRTVDHDGLPAFCAAVPDVLYYIQRRNFFRINSPAWPPMNCRGELPDNTHFEFNLKDLSLGGLSMYTDDKAMAELFEPGMLLRNIDVDLASYGQFCLDLQFVNHATTKVMDSKGEVKQIERLSFRFSSLSATQERGLQQVITELELDQNEKRKRLR</sequence>